<keyword evidence="5" id="KW-1185">Reference proteome</keyword>
<dbReference type="NCBIfam" id="TIGR00125">
    <property type="entry name" value="cyt_tran_rel"/>
    <property type="match status" value="1"/>
</dbReference>
<feature type="domain" description="Cytidyltransferase-like" evidence="3">
    <location>
        <begin position="28"/>
        <end position="121"/>
    </location>
</feature>
<dbReference type="Pfam" id="PF01467">
    <property type="entry name" value="CTP_transf_like"/>
    <property type="match status" value="1"/>
</dbReference>
<dbReference type="InterPro" id="IPR014729">
    <property type="entry name" value="Rossmann-like_a/b/a_fold"/>
</dbReference>
<dbReference type="EMBL" id="AP009510">
    <property type="protein sequence ID" value="BAG14202.1"/>
    <property type="molecule type" value="Genomic_DNA"/>
</dbReference>
<protein>
    <submittedName>
        <fullName evidence="4">Adenylyltransferase/cytidyltransferase family protein</fullName>
    </submittedName>
</protein>
<keyword evidence="1" id="KW-0808">Transferase</keyword>
<evidence type="ECO:0000256" key="1">
    <source>
        <dbReference type="ARBA" id="ARBA00022679"/>
    </source>
</evidence>
<dbReference type="Proteomes" id="UP000001691">
    <property type="component" value="Chromosome"/>
</dbReference>
<dbReference type="SUPFAM" id="SSF52374">
    <property type="entry name" value="Nucleotidylyl transferase"/>
    <property type="match status" value="1"/>
</dbReference>
<reference evidence="5" key="1">
    <citation type="journal article" date="2008" name="Proc. Natl. Acad. Sci. U.S.A.">
        <title>Complete genome of the uncultured termite group 1 bacteria in a single host protist cell.</title>
        <authorList>
            <person name="Hongoh Y."/>
            <person name="Sharma V.K."/>
            <person name="Prakash T."/>
            <person name="Noda S."/>
            <person name="Taylor T.D."/>
            <person name="Kudo T."/>
            <person name="Sakaki Y."/>
            <person name="Toyoda A."/>
            <person name="Hattori M."/>
            <person name="Ohkuma M."/>
        </authorList>
    </citation>
    <scope>NUCLEOTIDE SEQUENCE [LARGE SCALE GENOMIC DNA]</scope>
    <source>
        <strain evidence="5">Rs-D17 genomovar Ri2008</strain>
    </source>
</reference>
<dbReference type="GO" id="GO:0016779">
    <property type="term" value="F:nucleotidyltransferase activity"/>
    <property type="evidence" value="ECO:0007669"/>
    <property type="project" value="UniProtKB-KW"/>
</dbReference>
<proteinExistence type="predicted"/>
<accession>B1GYV9</accession>
<dbReference type="PANTHER" id="PTHR43793">
    <property type="entry name" value="FAD SYNTHASE"/>
    <property type="match status" value="1"/>
</dbReference>
<sequence length="160" mass="18177">MEKSIASSIKKMQKEVKKLQKAGKKVIFTNGCFDLLHLGHINLFEKAKSMGEVLIVAINSDKSLSCLKGPQRPLSWEKDRAKQLLSLKSVDYVVVFDEQTPKEILSELRPDILVKGGDYKLSEIVGREYVKKVCRFPFIKGKSTANLINLIVNRYGYKKM</sequence>
<dbReference type="HOGENOM" id="CLU_034585_2_0_0"/>
<dbReference type="STRING" id="471821.TGRD_719"/>
<organism evidence="4 5">
    <name type="scientific">Endomicrobium trichonymphae</name>
    <dbReference type="NCBI Taxonomy" id="1408204"/>
    <lineage>
        <taxon>Bacteria</taxon>
        <taxon>Pseudomonadati</taxon>
        <taxon>Elusimicrobiota</taxon>
        <taxon>Endomicrobiia</taxon>
        <taxon>Endomicrobiales</taxon>
        <taxon>Endomicrobiaceae</taxon>
        <taxon>Candidatus Endomicrobiellum</taxon>
    </lineage>
</organism>
<dbReference type="InterPro" id="IPR050385">
    <property type="entry name" value="Archaeal_FAD_synthase"/>
</dbReference>
<dbReference type="PANTHER" id="PTHR43793:SF2">
    <property type="entry name" value="BIFUNCTIONAL PROTEIN HLDE"/>
    <property type="match status" value="1"/>
</dbReference>
<evidence type="ECO:0000259" key="3">
    <source>
        <dbReference type="Pfam" id="PF01467"/>
    </source>
</evidence>
<dbReference type="KEGG" id="rsd:TGRD_710"/>
<evidence type="ECO:0000313" key="4">
    <source>
        <dbReference type="EMBL" id="BAG14202.1"/>
    </source>
</evidence>
<dbReference type="PATRIC" id="fig|471821.5.peg.1231"/>
<dbReference type="InterPro" id="IPR004821">
    <property type="entry name" value="Cyt_trans-like"/>
</dbReference>
<gene>
    <name evidence="4" type="ordered locus">TGRD_710</name>
</gene>
<dbReference type="Gene3D" id="3.40.50.620">
    <property type="entry name" value="HUPs"/>
    <property type="match status" value="1"/>
</dbReference>
<dbReference type="AlphaFoldDB" id="B1GYV9"/>
<name>B1GYV9_ENDTX</name>
<keyword evidence="2 4" id="KW-0548">Nucleotidyltransferase</keyword>
<evidence type="ECO:0000313" key="5">
    <source>
        <dbReference type="Proteomes" id="UP000001691"/>
    </source>
</evidence>
<evidence type="ECO:0000256" key="2">
    <source>
        <dbReference type="ARBA" id="ARBA00022695"/>
    </source>
</evidence>
<dbReference type="RefSeq" id="WP_015423723.1">
    <property type="nucleotide sequence ID" value="NC_020419.1"/>
</dbReference>